<feature type="transmembrane region" description="Helical" evidence="2">
    <location>
        <begin position="21"/>
        <end position="40"/>
    </location>
</feature>
<dbReference type="RefSeq" id="WP_108313481.1">
    <property type="nucleotide sequence ID" value="NZ_NESN01000005.1"/>
</dbReference>
<feature type="coiled-coil region" evidence="1">
    <location>
        <begin position="102"/>
        <end position="129"/>
    </location>
</feature>
<evidence type="ECO:0008006" key="5">
    <source>
        <dbReference type="Google" id="ProtNLM"/>
    </source>
</evidence>
<gene>
    <name evidence="3" type="ORF">B9Z37_13230</name>
</gene>
<keyword evidence="1" id="KW-0175">Coiled coil</keyword>
<keyword evidence="2" id="KW-1133">Transmembrane helix</keyword>
<evidence type="ECO:0000256" key="1">
    <source>
        <dbReference type="SAM" id="Coils"/>
    </source>
</evidence>
<dbReference type="Proteomes" id="UP000250790">
    <property type="component" value="Unassembled WGS sequence"/>
</dbReference>
<dbReference type="OrthoDB" id="8903856at2"/>
<name>A0A315E4G7_9BURK</name>
<reference evidence="3 4" key="1">
    <citation type="submission" date="2017-04" db="EMBL/GenBank/DDBJ databases">
        <title>Unexpected and diverse lifestyles within the genus Limnohabitans.</title>
        <authorList>
            <person name="Kasalicky V."/>
            <person name="Mehrshad M."/>
            <person name="Andrei S.-A."/>
            <person name="Salcher M."/>
            <person name="Kratochvilova H."/>
            <person name="Simek K."/>
            <person name="Ghai R."/>
        </authorList>
    </citation>
    <scope>NUCLEOTIDE SEQUENCE [LARGE SCALE GENOMIC DNA]</scope>
    <source>
        <strain evidence="3 4">II-B4</strain>
    </source>
</reference>
<proteinExistence type="predicted"/>
<keyword evidence="4" id="KW-1185">Reference proteome</keyword>
<sequence>MRALNLLHYPSLARQQKVFHRWWSSLAGLLLGGVMAWGWLQWQDLQTARLQQEQSLLQASLATRTQLAKEAMRRQTQSRLLTEQMAHLKQVVQHQQAWAALHESLQAEAQQSDLRLERLQAEAEKIELHGTSAHVDTITHAQQRLSDQLDHPLALASITTAPNEGVSFVWQAAWPAVHGASVAPLPRAPGPKP</sequence>
<evidence type="ECO:0000313" key="3">
    <source>
        <dbReference type="EMBL" id="PUE52029.1"/>
    </source>
</evidence>
<organism evidence="3 4">
    <name type="scientific">Limnohabitans parvus II-B4</name>
    <dbReference type="NCBI Taxonomy" id="1293052"/>
    <lineage>
        <taxon>Bacteria</taxon>
        <taxon>Pseudomonadati</taxon>
        <taxon>Pseudomonadota</taxon>
        <taxon>Betaproteobacteria</taxon>
        <taxon>Burkholderiales</taxon>
        <taxon>Comamonadaceae</taxon>
        <taxon>Limnohabitans</taxon>
    </lineage>
</organism>
<evidence type="ECO:0000313" key="4">
    <source>
        <dbReference type="Proteomes" id="UP000250790"/>
    </source>
</evidence>
<dbReference type="EMBL" id="NESN01000005">
    <property type="protein sequence ID" value="PUE52029.1"/>
    <property type="molecule type" value="Genomic_DNA"/>
</dbReference>
<keyword evidence="2" id="KW-0812">Transmembrane</keyword>
<protein>
    <recommendedName>
        <fullName evidence="5">Fimbrial assembly protein</fullName>
    </recommendedName>
</protein>
<comment type="caution">
    <text evidence="3">The sequence shown here is derived from an EMBL/GenBank/DDBJ whole genome shotgun (WGS) entry which is preliminary data.</text>
</comment>
<keyword evidence="2" id="KW-0472">Membrane</keyword>
<accession>A0A315E4G7</accession>
<evidence type="ECO:0000256" key="2">
    <source>
        <dbReference type="SAM" id="Phobius"/>
    </source>
</evidence>
<dbReference type="AlphaFoldDB" id="A0A315E4G7"/>